<dbReference type="GeneID" id="67010445"/>
<dbReference type="PANTHER" id="PTHR37015:SF2">
    <property type="entry name" value="REVERSE TRANSCRIPTASE DOMAIN-CONTAINING PROTEIN"/>
    <property type="match status" value="1"/>
</dbReference>
<evidence type="ECO:0000313" key="2">
    <source>
        <dbReference type="Proteomes" id="UP000676310"/>
    </source>
</evidence>
<evidence type="ECO:0000313" key="1">
    <source>
        <dbReference type="EMBL" id="CAG5137429.1"/>
    </source>
</evidence>
<organism evidence="1 2">
    <name type="scientific">Alternaria atra</name>
    <dbReference type="NCBI Taxonomy" id="119953"/>
    <lineage>
        <taxon>Eukaryota</taxon>
        <taxon>Fungi</taxon>
        <taxon>Dikarya</taxon>
        <taxon>Ascomycota</taxon>
        <taxon>Pezizomycotina</taxon>
        <taxon>Dothideomycetes</taxon>
        <taxon>Pleosporomycetidae</taxon>
        <taxon>Pleosporales</taxon>
        <taxon>Pleosporineae</taxon>
        <taxon>Pleosporaceae</taxon>
        <taxon>Alternaria</taxon>
        <taxon>Alternaria sect. Ulocladioides</taxon>
    </lineage>
</organism>
<name>A0A8J2MUE1_9PLEO</name>
<accession>A0A8J2MUE1</accession>
<sequence>MDHPIYTLLPFRFLFTGSDATDNTEGGVLHRLYDDIWFWNKDYEKCASAWESITDFAKVTGTEIDNVKSGSIRIGRDGELEIDDRLPQGDIRWGFLYLNPSTGRFDIDRKMVDSHVGELRKQLQGKSKSLIDWIQVWNSYAATFFSANFGKAANCFGREHVDAMLATHRHIQESVFDGGNVVQHLKQMIKDRFNVSGLPDGFLYFPVELGGLELKSPFVSPLQIRDSVKVDPYDLLDEFEEKEKDDYLVAKHRFERGDLKHGRYNIEKPDFTLDDPDVFFGIEEFIRYREEYASVGNADLRNVYLELLERPSEKPVYQSSQVNQALQELGLRSNLRGITSNWYSMDAYWKWIAQVYGPDLIARFGGFNIVDPGWLPIGMISQFRQRRTKWQG</sequence>
<dbReference type="Proteomes" id="UP000676310">
    <property type="component" value="Unassembled WGS sequence"/>
</dbReference>
<dbReference type="EMBL" id="CAJRGZ010000009">
    <property type="protein sequence ID" value="CAG5137429.1"/>
    <property type="molecule type" value="Genomic_DNA"/>
</dbReference>
<keyword evidence="2" id="KW-1185">Reference proteome</keyword>
<dbReference type="PANTHER" id="PTHR37015">
    <property type="entry name" value="REVERSE TRANSCRIPTASE DOMAIN-CONTAINING PROTEIN"/>
    <property type="match status" value="1"/>
</dbReference>
<dbReference type="RefSeq" id="XP_043163631.1">
    <property type="nucleotide sequence ID" value="XM_043307696.1"/>
</dbReference>
<reference evidence="1" key="1">
    <citation type="submission" date="2021-05" db="EMBL/GenBank/DDBJ databases">
        <authorList>
            <person name="Stam R."/>
        </authorList>
    </citation>
    <scope>NUCLEOTIDE SEQUENCE</scope>
    <source>
        <strain evidence="1">CS162</strain>
    </source>
</reference>
<protein>
    <submittedName>
        <fullName evidence="1">Uncharacterized protein</fullName>
    </submittedName>
</protein>
<dbReference type="AlphaFoldDB" id="A0A8J2MUE1"/>
<dbReference type="OrthoDB" id="74545at2759"/>
<gene>
    <name evidence="1" type="ORF">ALTATR162_LOCUS103</name>
</gene>
<proteinExistence type="predicted"/>
<comment type="caution">
    <text evidence="1">The sequence shown here is derived from an EMBL/GenBank/DDBJ whole genome shotgun (WGS) entry which is preliminary data.</text>
</comment>